<name>A0A8J2K921_9HEXA</name>
<evidence type="ECO:0000313" key="2">
    <source>
        <dbReference type="Proteomes" id="UP000708208"/>
    </source>
</evidence>
<gene>
    <name evidence="1" type="ORF">AFUS01_LOCUS20098</name>
</gene>
<reference evidence="1" key="1">
    <citation type="submission" date="2021-06" db="EMBL/GenBank/DDBJ databases">
        <authorList>
            <person name="Hodson N. C."/>
            <person name="Mongue J. A."/>
            <person name="Jaron S. K."/>
        </authorList>
    </citation>
    <scope>NUCLEOTIDE SEQUENCE</scope>
</reference>
<sequence length="25" mass="3037">YHWVNFKRSKCSDSSFDLWSSQLES</sequence>
<proteinExistence type="predicted"/>
<dbReference type="Proteomes" id="UP000708208">
    <property type="component" value="Unassembled WGS sequence"/>
</dbReference>
<evidence type="ECO:0000313" key="1">
    <source>
        <dbReference type="EMBL" id="CAG7731512.1"/>
    </source>
</evidence>
<organism evidence="1 2">
    <name type="scientific">Allacma fusca</name>
    <dbReference type="NCBI Taxonomy" id="39272"/>
    <lineage>
        <taxon>Eukaryota</taxon>
        <taxon>Metazoa</taxon>
        <taxon>Ecdysozoa</taxon>
        <taxon>Arthropoda</taxon>
        <taxon>Hexapoda</taxon>
        <taxon>Collembola</taxon>
        <taxon>Symphypleona</taxon>
        <taxon>Sminthuridae</taxon>
        <taxon>Allacma</taxon>
    </lineage>
</organism>
<dbReference type="AlphaFoldDB" id="A0A8J2K921"/>
<feature type="non-terminal residue" evidence="1">
    <location>
        <position position="1"/>
    </location>
</feature>
<protein>
    <submittedName>
        <fullName evidence="1">Uncharacterized protein</fullName>
    </submittedName>
</protein>
<comment type="caution">
    <text evidence="1">The sequence shown here is derived from an EMBL/GenBank/DDBJ whole genome shotgun (WGS) entry which is preliminary data.</text>
</comment>
<keyword evidence="2" id="KW-1185">Reference proteome</keyword>
<accession>A0A8J2K921</accession>
<dbReference type="EMBL" id="CAJVCH010214168">
    <property type="protein sequence ID" value="CAG7731512.1"/>
    <property type="molecule type" value="Genomic_DNA"/>
</dbReference>